<evidence type="ECO:0000313" key="3">
    <source>
        <dbReference type="Proteomes" id="UP000324222"/>
    </source>
</evidence>
<comment type="caution">
    <text evidence="2">The sequence shown here is derived from an EMBL/GenBank/DDBJ whole genome shotgun (WGS) entry which is preliminary data.</text>
</comment>
<evidence type="ECO:0000313" key="2">
    <source>
        <dbReference type="EMBL" id="MPC68905.1"/>
    </source>
</evidence>
<organism evidence="2 3">
    <name type="scientific">Portunus trituberculatus</name>
    <name type="common">Swimming crab</name>
    <name type="synonym">Neptunus trituberculatus</name>
    <dbReference type="NCBI Taxonomy" id="210409"/>
    <lineage>
        <taxon>Eukaryota</taxon>
        <taxon>Metazoa</taxon>
        <taxon>Ecdysozoa</taxon>
        <taxon>Arthropoda</taxon>
        <taxon>Crustacea</taxon>
        <taxon>Multicrustacea</taxon>
        <taxon>Malacostraca</taxon>
        <taxon>Eumalacostraca</taxon>
        <taxon>Eucarida</taxon>
        <taxon>Decapoda</taxon>
        <taxon>Pleocyemata</taxon>
        <taxon>Brachyura</taxon>
        <taxon>Eubrachyura</taxon>
        <taxon>Portunoidea</taxon>
        <taxon>Portunidae</taxon>
        <taxon>Portuninae</taxon>
        <taxon>Portunus</taxon>
    </lineage>
</organism>
<sequence length="87" mass="9872">MKKDIKTSVLHSRTREKQLRKAKRTLRQGRAEQGRHRVGQGRAGQDSTGQHWCGAHIEKQPVVLCGSVHHGNRKPNLQVVFAVFIQL</sequence>
<feature type="region of interest" description="Disordered" evidence="1">
    <location>
        <begin position="1"/>
        <end position="50"/>
    </location>
</feature>
<evidence type="ECO:0000256" key="1">
    <source>
        <dbReference type="SAM" id="MobiDB-lite"/>
    </source>
</evidence>
<dbReference type="AlphaFoldDB" id="A0A5B7HH87"/>
<dbReference type="Proteomes" id="UP000324222">
    <property type="component" value="Unassembled WGS sequence"/>
</dbReference>
<reference evidence="2 3" key="1">
    <citation type="submission" date="2019-05" db="EMBL/GenBank/DDBJ databases">
        <title>Another draft genome of Portunus trituberculatus and its Hox gene families provides insights of decapod evolution.</title>
        <authorList>
            <person name="Jeong J.-H."/>
            <person name="Song I."/>
            <person name="Kim S."/>
            <person name="Choi T."/>
            <person name="Kim D."/>
            <person name="Ryu S."/>
            <person name="Kim W."/>
        </authorList>
    </citation>
    <scope>NUCLEOTIDE SEQUENCE [LARGE SCALE GENOMIC DNA]</scope>
    <source>
        <tissue evidence="2">Muscle</tissue>
    </source>
</reference>
<proteinExistence type="predicted"/>
<protein>
    <submittedName>
        <fullName evidence="2">Uncharacterized protein</fullName>
    </submittedName>
</protein>
<name>A0A5B7HH87_PORTR</name>
<keyword evidence="3" id="KW-1185">Reference proteome</keyword>
<dbReference type="EMBL" id="VSRR010028575">
    <property type="protein sequence ID" value="MPC68905.1"/>
    <property type="molecule type" value="Genomic_DNA"/>
</dbReference>
<accession>A0A5B7HH87</accession>
<gene>
    <name evidence="2" type="ORF">E2C01_063116</name>
</gene>